<evidence type="ECO:0000313" key="2">
    <source>
        <dbReference type="Proteomes" id="UP000465112"/>
    </source>
</evidence>
<proteinExistence type="predicted"/>
<comment type="caution">
    <text evidence="1">The sequence shown here is derived from an EMBL/GenBank/DDBJ whole genome shotgun (WGS) entry which is preliminary data.</text>
</comment>
<dbReference type="Proteomes" id="UP000465112">
    <property type="component" value="Chromosome 23"/>
</dbReference>
<keyword evidence="2" id="KW-1185">Reference proteome</keyword>
<gene>
    <name evidence="1" type="ORF">PFLUV_G00265310</name>
</gene>
<dbReference type="EMBL" id="VHII01000023">
    <property type="protein sequence ID" value="KAF1372431.1"/>
    <property type="molecule type" value="Genomic_DNA"/>
</dbReference>
<protein>
    <submittedName>
        <fullName evidence="1">Uncharacterized protein</fullName>
    </submittedName>
</protein>
<reference evidence="1 2" key="1">
    <citation type="submission" date="2019-06" db="EMBL/GenBank/DDBJ databases">
        <title>A chromosome-scale genome assembly of the European perch, Perca fluviatilis.</title>
        <authorList>
            <person name="Roques C."/>
            <person name="Zahm M."/>
            <person name="Cabau C."/>
            <person name="Klopp C."/>
            <person name="Bouchez O."/>
            <person name="Donnadieu C."/>
            <person name="Kuhl H."/>
            <person name="Gislard M."/>
            <person name="Guendouz S."/>
            <person name="Journot L."/>
            <person name="Haffray P."/>
            <person name="Bestin A."/>
            <person name="Morvezen R."/>
            <person name="Feron R."/>
            <person name="Wen M."/>
            <person name="Jouanno E."/>
            <person name="Herpin A."/>
            <person name="Schartl M."/>
            <person name="Postlethwait J."/>
            <person name="Schaerlinger B."/>
            <person name="Chardard D."/>
            <person name="Lecocq T."/>
            <person name="Poncet C."/>
            <person name="Jaffrelo L."/>
            <person name="Lampietro C."/>
            <person name="Guiguen Y."/>
        </authorList>
    </citation>
    <scope>NUCLEOTIDE SEQUENCE [LARGE SCALE GENOMIC DNA]</scope>
    <source>
        <tissue evidence="1">Blood</tissue>
    </source>
</reference>
<name>A0A6A5DNM3_PERFL</name>
<organism evidence="1 2">
    <name type="scientific">Perca fluviatilis</name>
    <name type="common">European perch</name>
    <dbReference type="NCBI Taxonomy" id="8168"/>
    <lineage>
        <taxon>Eukaryota</taxon>
        <taxon>Metazoa</taxon>
        <taxon>Chordata</taxon>
        <taxon>Craniata</taxon>
        <taxon>Vertebrata</taxon>
        <taxon>Euteleostomi</taxon>
        <taxon>Actinopterygii</taxon>
        <taxon>Neopterygii</taxon>
        <taxon>Teleostei</taxon>
        <taxon>Neoteleostei</taxon>
        <taxon>Acanthomorphata</taxon>
        <taxon>Eupercaria</taxon>
        <taxon>Perciformes</taxon>
        <taxon>Percoidei</taxon>
        <taxon>Percidae</taxon>
        <taxon>Percinae</taxon>
        <taxon>Perca</taxon>
    </lineage>
</organism>
<sequence>MPSVNVGYCRRCSWLVTSRFVLLVSEGVGGFVGSPDPLASSWARNICQHSDTGGEEERAEGLVCSRPGPGISGAAQLGMAALFICPDLAFAPEKNLEHIPALHFLFHRVPLLE</sequence>
<accession>A0A6A5DNM3</accession>
<dbReference type="AlphaFoldDB" id="A0A6A5DNM3"/>
<evidence type="ECO:0000313" key="1">
    <source>
        <dbReference type="EMBL" id="KAF1372431.1"/>
    </source>
</evidence>